<dbReference type="InterPro" id="IPR001853">
    <property type="entry name" value="DSBA-like_thioredoxin_dom"/>
</dbReference>
<dbReference type="PANTHER" id="PTHR13887:SF14">
    <property type="entry name" value="DISULFIDE BOND FORMATION PROTEIN D"/>
    <property type="match status" value="1"/>
</dbReference>
<dbReference type="InterPro" id="IPR017937">
    <property type="entry name" value="Thioredoxin_CS"/>
</dbReference>
<dbReference type="GO" id="GO:0015036">
    <property type="term" value="F:disulfide oxidoreductase activity"/>
    <property type="evidence" value="ECO:0007669"/>
    <property type="project" value="UniProtKB-ARBA"/>
</dbReference>
<keyword evidence="8" id="KW-1185">Reference proteome</keyword>
<evidence type="ECO:0000256" key="2">
    <source>
        <dbReference type="ARBA" id="ARBA00023002"/>
    </source>
</evidence>
<dbReference type="PROSITE" id="PS00194">
    <property type="entry name" value="THIOREDOXIN_1"/>
    <property type="match status" value="1"/>
</dbReference>
<evidence type="ECO:0000256" key="1">
    <source>
        <dbReference type="ARBA" id="ARBA00022729"/>
    </source>
</evidence>
<dbReference type="InterPro" id="IPR013766">
    <property type="entry name" value="Thioredoxin_domain"/>
</dbReference>
<dbReference type="Pfam" id="PF18312">
    <property type="entry name" value="ScsC_N"/>
    <property type="match status" value="1"/>
</dbReference>
<dbReference type="InterPro" id="IPR041205">
    <property type="entry name" value="ScsC_N"/>
</dbReference>
<keyword evidence="3" id="KW-1015">Disulfide bond</keyword>
<dbReference type="PANTHER" id="PTHR13887">
    <property type="entry name" value="GLUTATHIONE S-TRANSFERASE KAPPA"/>
    <property type="match status" value="1"/>
</dbReference>
<evidence type="ECO:0000256" key="3">
    <source>
        <dbReference type="ARBA" id="ARBA00023157"/>
    </source>
</evidence>
<reference evidence="7" key="1">
    <citation type="submission" date="2021-04" db="EMBL/GenBank/DDBJ databases">
        <authorList>
            <person name="Zhang D.-C."/>
        </authorList>
    </citation>
    <scope>NUCLEOTIDE SEQUENCE</scope>
    <source>
        <strain evidence="7">CGMCC 1.15697</strain>
    </source>
</reference>
<protein>
    <submittedName>
        <fullName evidence="7">DsbA family protein</fullName>
    </submittedName>
</protein>
<feature type="domain" description="Thioredoxin" evidence="6">
    <location>
        <begin position="76"/>
        <end position="255"/>
    </location>
</feature>
<gene>
    <name evidence="7" type="ORF">KAJ83_11645</name>
</gene>
<name>A0A8J7S6H7_9PROT</name>
<evidence type="ECO:0000313" key="8">
    <source>
        <dbReference type="Proteomes" id="UP000672602"/>
    </source>
</evidence>
<feature type="chain" id="PRO_5035329712" evidence="5">
    <location>
        <begin position="28"/>
        <end position="260"/>
    </location>
</feature>
<dbReference type="Gene3D" id="3.40.30.10">
    <property type="entry name" value="Glutaredoxin"/>
    <property type="match status" value="1"/>
</dbReference>
<organism evidence="7 8">
    <name type="scientific">Marivibrio halodurans</name>
    <dbReference type="NCBI Taxonomy" id="2039722"/>
    <lineage>
        <taxon>Bacteria</taxon>
        <taxon>Pseudomonadati</taxon>
        <taxon>Pseudomonadota</taxon>
        <taxon>Alphaproteobacteria</taxon>
        <taxon>Rhodospirillales</taxon>
        <taxon>Rhodospirillaceae</taxon>
        <taxon>Marivibrio</taxon>
    </lineage>
</organism>
<evidence type="ECO:0000259" key="6">
    <source>
        <dbReference type="PROSITE" id="PS51352"/>
    </source>
</evidence>
<keyword evidence="2" id="KW-0560">Oxidoreductase</keyword>
<dbReference type="PROSITE" id="PS51352">
    <property type="entry name" value="THIOREDOXIN_2"/>
    <property type="match status" value="1"/>
</dbReference>
<dbReference type="RefSeq" id="WP_210682253.1">
    <property type="nucleotide sequence ID" value="NZ_JAGMWN010000005.1"/>
</dbReference>
<dbReference type="AlphaFoldDB" id="A0A8J7S6H7"/>
<dbReference type="SUPFAM" id="SSF52833">
    <property type="entry name" value="Thioredoxin-like"/>
    <property type="match status" value="1"/>
</dbReference>
<accession>A0A8J7S6H7</accession>
<dbReference type="Pfam" id="PF01323">
    <property type="entry name" value="DSBA"/>
    <property type="match status" value="1"/>
</dbReference>
<comment type="caution">
    <text evidence="7">The sequence shown here is derived from an EMBL/GenBank/DDBJ whole genome shotgun (WGS) entry which is preliminary data.</text>
</comment>
<dbReference type="InterPro" id="IPR036249">
    <property type="entry name" value="Thioredoxin-like_sf"/>
</dbReference>
<proteinExistence type="predicted"/>
<evidence type="ECO:0000313" key="7">
    <source>
        <dbReference type="EMBL" id="MBP5857664.1"/>
    </source>
</evidence>
<evidence type="ECO:0000256" key="4">
    <source>
        <dbReference type="ARBA" id="ARBA00023284"/>
    </source>
</evidence>
<feature type="signal peptide" evidence="5">
    <location>
        <begin position="1"/>
        <end position="27"/>
    </location>
</feature>
<evidence type="ECO:0000256" key="5">
    <source>
        <dbReference type="SAM" id="SignalP"/>
    </source>
</evidence>
<keyword evidence="4" id="KW-0676">Redox-active center</keyword>
<sequence>MFTTIRPLPALVLAACLALTLTGIARADDDASGNDGLSERERAEVETLVRDYILDHPEVILEAVQRLQARQQAEEEARSQAALADRAEDIDNHPMDPTHGPADAPVTLVEFFDYNCGYCKKLLPVMTKLIEERDDLRIVFKEFPILTPESEIAARAALAADRQDLYLPFHQALMSMRGQMTEARILETAASVGLDLDRLRQDMAAGEISRHIAETKALAQEIGVTGTPALVIGDTLVPGAVPYERIVALLDEAEARATAE</sequence>
<dbReference type="EMBL" id="JAGMWN010000005">
    <property type="protein sequence ID" value="MBP5857664.1"/>
    <property type="molecule type" value="Genomic_DNA"/>
</dbReference>
<dbReference type="Proteomes" id="UP000672602">
    <property type="component" value="Unassembled WGS sequence"/>
</dbReference>
<keyword evidence="1 5" id="KW-0732">Signal</keyword>
<dbReference type="CDD" id="cd03023">
    <property type="entry name" value="DsbA_Com1_like"/>
    <property type="match status" value="1"/>
</dbReference>